<organism evidence="1 2">
    <name type="scientific">Marichromatium purpuratum 984</name>
    <dbReference type="NCBI Taxonomy" id="765910"/>
    <lineage>
        <taxon>Bacteria</taxon>
        <taxon>Pseudomonadati</taxon>
        <taxon>Pseudomonadota</taxon>
        <taxon>Gammaproteobacteria</taxon>
        <taxon>Chromatiales</taxon>
        <taxon>Chromatiaceae</taxon>
        <taxon>Marichromatium</taxon>
    </lineage>
</organism>
<dbReference type="RefSeq" id="WP_005224518.1">
    <property type="nucleotide sequence ID" value="NZ_CP007031.1"/>
</dbReference>
<proteinExistence type="predicted"/>
<dbReference type="Proteomes" id="UP000005275">
    <property type="component" value="Chromosome"/>
</dbReference>
<protein>
    <submittedName>
        <fullName evidence="1">Uncharacterized protein</fullName>
    </submittedName>
</protein>
<name>W0DVT4_MARPU</name>
<dbReference type="EMBL" id="CP007031">
    <property type="protein sequence ID" value="AHF02675.1"/>
    <property type="molecule type" value="Genomic_DNA"/>
</dbReference>
<dbReference type="STRING" id="765910.MARPU_01530"/>
<sequence>MLYALLLLAVGIVIGWNWPQPPWARDFQARVVGTVRSLTDKNR</sequence>
<keyword evidence="2" id="KW-1185">Reference proteome</keyword>
<gene>
    <name evidence="1" type="ORF">MARPU_01530</name>
</gene>
<dbReference type="HOGENOM" id="CLU_3235793_0_0_6"/>
<evidence type="ECO:0000313" key="2">
    <source>
        <dbReference type="Proteomes" id="UP000005275"/>
    </source>
</evidence>
<accession>W0DVT4</accession>
<evidence type="ECO:0000313" key="1">
    <source>
        <dbReference type="EMBL" id="AHF02675.1"/>
    </source>
</evidence>
<dbReference type="eggNOG" id="ENOG5033BJU">
    <property type="taxonomic scope" value="Bacteria"/>
</dbReference>
<dbReference type="KEGG" id="mpur:MARPU_01530"/>
<dbReference type="AlphaFoldDB" id="W0DVT4"/>
<reference evidence="1 2" key="1">
    <citation type="submission" date="2013-12" db="EMBL/GenBank/DDBJ databases">
        <authorList>
            <consortium name="DOE Joint Genome Institute"/>
            <person name="Bryant D.A."/>
            <person name="Huntemann M."/>
            <person name="Han J."/>
            <person name="Chen A."/>
            <person name="Kyrpides N."/>
            <person name="Mavromatis K."/>
            <person name="Markowitz V."/>
            <person name="Palaniappan K."/>
            <person name="Ivanova N."/>
            <person name="Schaumberg A."/>
            <person name="Pati A."/>
            <person name="Liolios K."/>
            <person name="Nordberg H.P."/>
            <person name="Cantor M.N."/>
            <person name="Hua S.X."/>
            <person name="Woyke T."/>
        </authorList>
    </citation>
    <scope>NUCLEOTIDE SEQUENCE [LARGE SCALE GENOMIC DNA]</scope>
    <source>
        <strain evidence="1 2">984</strain>
    </source>
</reference>